<dbReference type="Gene3D" id="3.40.1440.10">
    <property type="entry name" value="GIY-YIG endonuclease"/>
    <property type="match status" value="1"/>
</dbReference>
<dbReference type="AlphaFoldDB" id="A0A937F6U9"/>
<dbReference type="RefSeq" id="WP_202242982.1">
    <property type="nucleotide sequence ID" value="NZ_JAESIY010000002.1"/>
</dbReference>
<organism evidence="3 4">
    <name type="scientific">Fulvivirga sediminis</name>
    <dbReference type="NCBI Taxonomy" id="2803949"/>
    <lineage>
        <taxon>Bacteria</taxon>
        <taxon>Pseudomonadati</taxon>
        <taxon>Bacteroidota</taxon>
        <taxon>Cytophagia</taxon>
        <taxon>Cytophagales</taxon>
        <taxon>Fulvivirgaceae</taxon>
        <taxon>Fulvivirga</taxon>
    </lineage>
</organism>
<dbReference type="EMBL" id="JAESIY010000002">
    <property type="protein sequence ID" value="MBL3655339.1"/>
    <property type="molecule type" value="Genomic_DNA"/>
</dbReference>
<feature type="domain" description="GIY-YIG" evidence="2">
    <location>
        <begin position="4"/>
        <end position="81"/>
    </location>
</feature>
<dbReference type="InterPro" id="IPR000305">
    <property type="entry name" value="GIY-YIG_endonuc"/>
</dbReference>
<protein>
    <submittedName>
        <fullName evidence="3">GIY-YIG nuclease family protein</fullName>
    </submittedName>
</protein>
<evidence type="ECO:0000259" key="2">
    <source>
        <dbReference type="PROSITE" id="PS50164"/>
    </source>
</evidence>
<dbReference type="SUPFAM" id="SSF82771">
    <property type="entry name" value="GIY-YIG endonuclease"/>
    <property type="match status" value="1"/>
</dbReference>
<dbReference type="InterPro" id="IPR035901">
    <property type="entry name" value="GIY-YIG_endonuc_sf"/>
</dbReference>
<name>A0A937F6U9_9BACT</name>
<dbReference type="PANTHER" id="PTHR34477">
    <property type="entry name" value="UPF0213 PROTEIN YHBQ"/>
    <property type="match status" value="1"/>
</dbReference>
<gene>
    <name evidence="3" type="ORF">JL102_04300</name>
</gene>
<reference evidence="3" key="1">
    <citation type="submission" date="2021-01" db="EMBL/GenBank/DDBJ databases">
        <title>Fulvivirga kasyanovii gen. nov., sp nov., a novel member of the phylum Bacteroidetes isolated from seawater in a mussel farm.</title>
        <authorList>
            <person name="Zhao L.-H."/>
            <person name="Wang Z.-J."/>
        </authorList>
    </citation>
    <scope>NUCLEOTIDE SEQUENCE</scope>
    <source>
        <strain evidence="3">2943</strain>
    </source>
</reference>
<sequence>MIAKGGYVYIVSNKIRSVLYTGVTANLSARSWEHKNGEGSFFTKKYKCTDIIYYEFFPDIESAITREKQLKKWKRDWKLELIRKFNPTLKDLYEEVEDMK</sequence>
<evidence type="ECO:0000313" key="4">
    <source>
        <dbReference type="Proteomes" id="UP000659388"/>
    </source>
</evidence>
<evidence type="ECO:0000256" key="1">
    <source>
        <dbReference type="ARBA" id="ARBA00007435"/>
    </source>
</evidence>
<keyword evidence="4" id="KW-1185">Reference proteome</keyword>
<accession>A0A937F6U9</accession>
<dbReference type="PROSITE" id="PS50164">
    <property type="entry name" value="GIY_YIG"/>
    <property type="match status" value="1"/>
</dbReference>
<dbReference type="CDD" id="cd10448">
    <property type="entry name" value="GIY-YIG_unchar_3"/>
    <property type="match status" value="1"/>
</dbReference>
<dbReference type="Pfam" id="PF01541">
    <property type="entry name" value="GIY-YIG"/>
    <property type="match status" value="1"/>
</dbReference>
<dbReference type="InterPro" id="IPR050190">
    <property type="entry name" value="UPF0213_domain"/>
</dbReference>
<dbReference type="PANTHER" id="PTHR34477:SF5">
    <property type="entry name" value="BSL5627 PROTEIN"/>
    <property type="match status" value="1"/>
</dbReference>
<proteinExistence type="inferred from homology"/>
<comment type="similarity">
    <text evidence="1">Belongs to the UPF0213 family.</text>
</comment>
<evidence type="ECO:0000313" key="3">
    <source>
        <dbReference type="EMBL" id="MBL3655339.1"/>
    </source>
</evidence>
<dbReference type="Proteomes" id="UP000659388">
    <property type="component" value="Unassembled WGS sequence"/>
</dbReference>
<comment type="caution">
    <text evidence="3">The sequence shown here is derived from an EMBL/GenBank/DDBJ whole genome shotgun (WGS) entry which is preliminary data.</text>
</comment>